<organism evidence="1 2">
    <name type="scientific">Aplysia californica</name>
    <name type="common">California sea hare</name>
    <dbReference type="NCBI Taxonomy" id="6500"/>
    <lineage>
        <taxon>Eukaryota</taxon>
        <taxon>Metazoa</taxon>
        <taxon>Spiralia</taxon>
        <taxon>Lophotrochozoa</taxon>
        <taxon>Mollusca</taxon>
        <taxon>Gastropoda</taxon>
        <taxon>Heterobranchia</taxon>
        <taxon>Euthyneura</taxon>
        <taxon>Tectipleura</taxon>
        <taxon>Aplysiida</taxon>
        <taxon>Aplysioidea</taxon>
        <taxon>Aplysiidae</taxon>
        <taxon>Aplysia</taxon>
    </lineage>
</organism>
<keyword evidence="1" id="KW-1185">Reference proteome</keyword>
<gene>
    <name evidence="2" type="primary">LOC101852084</name>
</gene>
<sequence length="165" mass="19087">MARDGDILCPYLTLNPRKVVIKGCVKVQKGRSFMQPLLGRYTCSNQSQDVIPHVRGDIAYLKRGGFVLPEESEVPNPSLRKTLRHGGRNENTAECFRKVKFFLEIATEKMEETQNIKTKVTSPRNMKTEKQRREEEARLVYDVAVLRAQKRALEYHRPTVQAERK</sequence>
<dbReference type="RefSeq" id="XP_005094355.1">
    <property type="nucleotide sequence ID" value="XM_005094298.2"/>
</dbReference>
<protein>
    <submittedName>
        <fullName evidence="2">Uncharacterized protein LOC101852084</fullName>
    </submittedName>
</protein>
<dbReference type="GeneID" id="101852084"/>
<accession>A0ABM0JIE8</accession>
<proteinExistence type="predicted"/>
<evidence type="ECO:0000313" key="1">
    <source>
        <dbReference type="Proteomes" id="UP000694888"/>
    </source>
</evidence>
<name>A0ABM0JIE8_APLCA</name>
<evidence type="ECO:0000313" key="2">
    <source>
        <dbReference type="RefSeq" id="XP_005094355.1"/>
    </source>
</evidence>
<reference evidence="2" key="1">
    <citation type="submission" date="2025-08" db="UniProtKB">
        <authorList>
            <consortium name="RefSeq"/>
        </authorList>
    </citation>
    <scope>IDENTIFICATION</scope>
</reference>
<dbReference type="Proteomes" id="UP000694888">
    <property type="component" value="Unplaced"/>
</dbReference>